<gene>
    <name evidence="2" type="primary">Bma-nstp-1</name>
    <name evidence="2" type="ORF">BM_Bm312</name>
</gene>
<accession>A0A0H5S4G6</accession>
<keyword evidence="1" id="KW-0472">Membrane</keyword>
<evidence type="ECO:0000256" key="1">
    <source>
        <dbReference type="SAM" id="Phobius"/>
    </source>
</evidence>
<proteinExistence type="predicted"/>
<evidence type="ECO:0000313" key="2">
    <source>
        <dbReference type="EMBL" id="CRZ23331.1"/>
    </source>
</evidence>
<reference evidence="2" key="1">
    <citation type="journal article" date="2007" name="Science">
        <title>Draft genome of the filarial nematode parasite Brugia malayi.</title>
        <authorList>
            <person name="Ghedin E."/>
            <person name="Wang S."/>
            <person name="Spiro D."/>
            <person name="Caler E."/>
            <person name="Zhao Q."/>
            <person name="Crabtree J."/>
            <person name="Allen J.E."/>
            <person name="Delcher A.L."/>
            <person name="Guiliano D.B."/>
            <person name="Miranda-Saavedra D."/>
            <person name="Angiuoli S.V."/>
            <person name="Creasy T."/>
            <person name="Amedeo P."/>
            <person name="Haas B."/>
            <person name="El-Sayed N.M."/>
            <person name="Wortman J.R."/>
            <person name="Feldblyum T."/>
            <person name="Tallon L."/>
            <person name="Schatz M."/>
            <person name="Shumway M."/>
            <person name="Koo H."/>
            <person name="Salzberg S.L."/>
            <person name="Schobel S."/>
            <person name="Pertea M."/>
            <person name="Pop M."/>
            <person name="White O."/>
            <person name="Barton G.J."/>
            <person name="Carlow C.K."/>
            <person name="Crawford M.J."/>
            <person name="Daub J."/>
            <person name="Dimmic M.W."/>
            <person name="Estes C.F."/>
            <person name="Foster J.M."/>
            <person name="Ganatra M."/>
            <person name="Gregory W.F."/>
            <person name="Johnson N.M."/>
            <person name="Jin J."/>
            <person name="Komuniecki R."/>
            <person name="Korf I."/>
            <person name="Kumar S."/>
            <person name="Laney S."/>
            <person name="Li B.W."/>
            <person name="Li W."/>
            <person name="Lindblom T.H."/>
            <person name="Lustigman S."/>
            <person name="Ma D."/>
            <person name="Maina C.V."/>
            <person name="Martin D.M."/>
            <person name="McCarter J.P."/>
            <person name="McReynolds L."/>
            <person name="Mitreva M."/>
            <person name="Nutman T.B."/>
            <person name="Parkinson J."/>
            <person name="Peregrin-Alvarez J.M."/>
            <person name="Poole C."/>
            <person name="Ren Q."/>
            <person name="Saunders L."/>
            <person name="Sluder A.E."/>
            <person name="Smith K."/>
            <person name="Stanke M."/>
            <person name="Unnasch T.R."/>
            <person name="Ware J."/>
            <person name="Wei A.D."/>
            <person name="Weil G."/>
            <person name="Williams D.J."/>
            <person name="Zhang Y."/>
            <person name="Williams S.A."/>
            <person name="Fraser-Liggett C."/>
            <person name="Slatko B."/>
            <person name="Blaxter M.L."/>
            <person name="Scott A.L."/>
        </authorList>
    </citation>
    <scope>NUCLEOTIDE SEQUENCE</scope>
    <source>
        <strain evidence="2">FR3</strain>
    </source>
</reference>
<feature type="transmembrane region" description="Helical" evidence="1">
    <location>
        <begin position="6"/>
        <end position="22"/>
    </location>
</feature>
<keyword evidence="1" id="KW-1133">Transmembrane helix</keyword>
<protein>
    <submittedName>
        <fullName evidence="2">BMA-NSTP-1</fullName>
    </submittedName>
</protein>
<reference evidence="2" key="2">
    <citation type="submission" date="2012-12" db="EMBL/GenBank/DDBJ databases">
        <authorList>
            <person name="Gao Y.W."/>
            <person name="Fan S.T."/>
            <person name="Sun H.T."/>
            <person name="Wang Z."/>
            <person name="Gao X.L."/>
            <person name="Li Y.G."/>
            <person name="Wang T.C."/>
            <person name="Zhang K."/>
            <person name="Xu W.W."/>
            <person name="Yu Z.J."/>
            <person name="Xia X.Z."/>
        </authorList>
    </citation>
    <scope>NUCLEOTIDE SEQUENCE</scope>
    <source>
        <strain evidence="2">FR3</strain>
    </source>
</reference>
<sequence length="53" mass="5725">MAGIAIGGVLTGCIGCMFFFLFRSPPIPITGLKENGLVIFRQISSINVFKVHL</sequence>
<keyword evidence="1" id="KW-0812">Transmembrane</keyword>
<organism evidence="2">
    <name type="scientific">Brugia malayi</name>
    <name type="common">Filarial nematode worm</name>
    <dbReference type="NCBI Taxonomy" id="6279"/>
    <lineage>
        <taxon>Eukaryota</taxon>
        <taxon>Metazoa</taxon>
        <taxon>Ecdysozoa</taxon>
        <taxon>Nematoda</taxon>
        <taxon>Chromadorea</taxon>
        <taxon>Rhabditida</taxon>
        <taxon>Spirurina</taxon>
        <taxon>Spiruromorpha</taxon>
        <taxon>Filarioidea</taxon>
        <taxon>Onchocercidae</taxon>
        <taxon>Brugia</taxon>
    </lineage>
</organism>
<dbReference type="EMBL" id="LN856865">
    <property type="protein sequence ID" value="CRZ23331.1"/>
    <property type="molecule type" value="Genomic_DNA"/>
</dbReference>
<dbReference type="AlphaFoldDB" id="A0A0H5S4G6"/>
<name>A0A0H5S4G6_BRUMA</name>